<comment type="subcellular location">
    <subcellularLocation>
        <location evidence="1">Nucleus</location>
    </subcellularLocation>
</comment>
<feature type="non-terminal residue" evidence="4">
    <location>
        <position position="1"/>
    </location>
</feature>
<evidence type="ECO:0000313" key="4">
    <source>
        <dbReference type="EMBL" id="KAK1785122.1"/>
    </source>
</evidence>
<evidence type="ECO:0000313" key="5">
    <source>
        <dbReference type="Proteomes" id="UP001239994"/>
    </source>
</evidence>
<dbReference type="EMBL" id="JAROKS010000026">
    <property type="protein sequence ID" value="KAK1785122.1"/>
    <property type="molecule type" value="Genomic_DNA"/>
</dbReference>
<accession>A0AAD8YQR9</accession>
<dbReference type="AlphaFoldDB" id="A0AAD8YQR9"/>
<feature type="compositionally biased region" description="Basic and acidic residues" evidence="2">
    <location>
        <begin position="143"/>
        <end position="152"/>
    </location>
</feature>
<organism evidence="4 5">
    <name type="scientific">Electrophorus voltai</name>
    <dbReference type="NCBI Taxonomy" id="2609070"/>
    <lineage>
        <taxon>Eukaryota</taxon>
        <taxon>Metazoa</taxon>
        <taxon>Chordata</taxon>
        <taxon>Craniata</taxon>
        <taxon>Vertebrata</taxon>
        <taxon>Euteleostomi</taxon>
        <taxon>Actinopterygii</taxon>
        <taxon>Neopterygii</taxon>
        <taxon>Teleostei</taxon>
        <taxon>Ostariophysi</taxon>
        <taxon>Gymnotiformes</taxon>
        <taxon>Gymnotoidei</taxon>
        <taxon>Gymnotidae</taxon>
        <taxon>Electrophorus</taxon>
    </lineage>
</organism>
<dbReference type="SUPFAM" id="SSF54160">
    <property type="entry name" value="Chromo domain-like"/>
    <property type="match status" value="1"/>
</dbReference>
<dbReference type="InterPro" id="IPR000953">
    <property type="entry name" value="Chromo/chromo_shadow_dom"/>
</dbReference>
<feature type="non-terminal residue" evidence="4">
    <location>
        <position position="403"/>
    </location>
</feature>
<dbReference type="SMART" id="SM00298">
    <property type="entry name" value="CHROMO"/>
    <property type="match status" value="1"/>
</dbReference>
<feature type="region of interest" description="Disordered" evidence="2">
    <location>
        <begin position="378"/>
        <end position="403"/>
    </location>
</feature>
<dbReference type="Pfam" id="PF00385">
    <property type="entry name" value="Chromo"/>
    <property type="match status" value="1"/>
</dbReference>
<evidence type="ECO:0000256" key="1">
    <source>
        <dbReference type="ARBA" id="ARBA00004123"/>
    </source>
</evidence>
<dbReference type="PROSITE" id="PS50013">
    <property type="entry name" value="CHROMO_2"/>
    <property type="match status" value="1"/>
</dbReference>
<dbReference type="InterPro" id="IPR023780">
    <property type="entry name" value="Chromo_domain"/>
</dbReference>
<sequence>QLPSLPRAFSFFSGEREQGQWRSGWLGLEVEGSTAGEGFREWEEPQQGKDSRSGRNHSRGRIQGVGGTTAGEGFREWEEPQQGKDSGSGRNHSRGSIQGVGGATTGEGFREWEEPQQGKDSGSGRSHNRGRIQGVGGTTAGEGFREWEEPQQGKDSGIAVGSCWSETALKIVFRRGLSLELQTELVCRGESTMLSELIQLAITVDNLRRTHQPLQRVPRPRAFLLENSNSESSEIPEPYKWGVCASLPPQERARRFTSRYCVYCSANGHFRDYFPVRPRQENERTSTFSTYRMNPTFHVSLLKPVRYSPVSAATTLINPPVPVDIDGEPAYVIRALLDSQRCDGTLQYLIDWEGYGPGEQSWVPRADVLDPPLLADFHAAHPDRPGPRSHGRPRAPHVWCRPT</sequence>
<keyword evidence="5" id="KW-1185">Reference proteome</keyword>
<feature type="compositionally biased region" description="Basic and acidic residues" evidence="2">
    <location>
        <begin position="73"/>
        <end position="82"/>
    </location>
</feature>
<dbReference type="Proteomes" id="UP001239994">
    <property type="component" value="Unassembled WGS sequence"/>
</dbReference>
<name>A0AAD8YQR9_9TELE</name>
<feature type="compositionally biased region" description="Basic and acidic residues" evidence="2">
    <location>
        <begin position="108"/>
        <end position="117"/>
    </location>
</feature>
<feature type="compositionally biased region" description="Basic and acidic residues" evidence="2">
    <location>
        <begin position="38"/>
        <end position="53"/>
    </location>
</feature>
<feature type="domain" description="Chromo" evidence="3">
    <location>
        <begin position="331"/>
        <end position="389"/>
    </location>
</feature>
<feature type="compositionally biased region" description="Polar residues" evidence="2">
    <location>
        <begin position="83"/>
        <end position="96"/>
    </location>
</feature>
<dbReference type="InterPro" id="IPR016197">
    <property type="entry name" value="Chromo-like_dom_sf"/>
</dbReference>
<protein>
    <recommendedName>
        <fullName evidence="3">Chromo domain-containing protein</fullName>
    </recommendedName>
</protein>
<dbReference type="Gene3D" id="2.40.50.40">
    <property type="match status" value="1"/>
</dbReference>
<evidence type="ECO:0000256" key="2">
    <source>
        <dbReference type="SAM" id="MobiDB-lite"/>
    </source>
</evidence>
<reference evidence="4" key="1">
    <citation type="submission" date="2023-03" db="EMBL/GenBank/DDBJ databases">
        <title>Electrophorus voltai genome.</title>
        <authorList>
            <person name="Bian C."/>
        </authorList>
    </citation>
    <scope>NUCLEOTIDE SEQUENCE</scope>
    <source>
        <strain evidence="4">CB-2022</strain>
        <tissue evidence="4">Muscle</tissue>
    </source>
</reference>
<proteinExistence type="predicted"/>
<evidence type="ECO:0000259" key="3">
    <source>
        <dbReference type="PROSITE" id="PS50013"/>
    </source>
</evidence>
<comment type="caution">
    <text evidence="4">The sequence shown here is derived from an EMBL/GenBank/DDBJ whole genome shotgun (WGS) entry which is preliminary data.</text>
</comment>
<dbReference type="GO" id="GO:0005634">
    <property type="term" value="C:nucleus"/>
    <property type="evidence" value="ECO:0007669"/>
    <property type="project" value="UniProtKB-SubCell"/>
</dbReference>
<gene>
    <name evidence="4" type="ORF">P4O66_018537</name>
</gene>
<feature type="region of interest" description="Disordered" evidence="2">
    <location>
        <begin position="1"/>
        <end position="156"/>
    </location>
</feature>